<dbReference type="eggNOG" id="COG0399">
    <property type="taxonomic scope" value="Bacteria"/>
</dbReference>
<dbReference type="EC" id="2.6.1.102" evidence="8"/>
<reference evidence="13" key="1">
    <citation type="submission" date="2009-07" db="EMBL/GenBank/DDBJ databases">
        <title>Complete sequence of Geobacter sp. M21.</title>
        <authorList>
            <consortium name="US DOE Joint Genome Institute"/>
            <person name="Lucas S."/>
            <person name="Copeland A."/>
            <person name="Lapidus A."/>
            <person name="Glavina del Rio T."/>
            <person name="Dalin E."/>
            <person name="Tice H."/>
            <person name="Bruce D."/>
            <person name="Goodwin L."/>
            <person name="Pitluck S."/>
            <person name="Saunders E."/>
            <person name="Brettin T."/>
            <person name="Detter J.C."/>
            <person name="Han C."/>
            <person name="Larimer F."/>
            <person name="Land M."/>
            <person name="Hauser L."/>
            <person name="Kyrpides N."/>
            <person name="Ovchinnikova G."/>
            <person name="Lovley D."/>
        </authorList>
    </citation>
    <scope>NUCLEOTIDE SEQUENCE [LARGE SCALE GENOMIC DNA]</scope>
    <source>
        <strain evidence="13">M21</strain>
    </source>
</reference>
<sequence>MKIPVYQPSLSGNEKKYVNECLDSTWISSKGKFVNKFESSLASYTGVKHATSVCNGTVALHLALVALGIGPGDEVIVPTLTYIASVNAIVYTGAVPIFVDSLPDTWQMDPEDVSRKITSHTKAVMAVHLYGHPCDMDRIMTVASEHGLFVIEDCAEAFGTLYKGKPVGSFGDIATYSFFGNKTITCGEGGMLVTNDETLFDRALHFKGQGLAKHREYWHDVIGYNYRMTNICAAIGLAQLEQADGFIRKKRQIAEWYKEGLQGLPVTVHGEVGDVRHSYWMVSILVEKPDQRDSLRDALATAGVETRPLFYPVHTMPMYASKFQRHPVAENLGWRGINLPSWPGLDELTVAKIVGIHKEYFR</sequence>
<feature type="modified residue" description="N6-(pyridoxal phosphate)lysine" evidence="11">
    <location>
        <position position="182"/>
    </location>
</feature>
<keyword evidence="5 11" id="KW-0663">Pyridoxal phosphate</keyword>
<comment type="catalytic activity">
    <reaction evidence="7">
        <text>GDP-alpha-D-perosamine + 2-oxoglutarate = GDP-4-dehydro-alpha-D-rhamnose + L-glutamate</text>
        <dbReference type="Rhea" id="RHEA:36779"/>
        <dbReference type="ChEBI" id="CHEBI:16810"/>
        <dbReference type="ChEBI" id="CHEBI:29985"/>
        <dbReference type="ChEBI" id="CHEBI:57964"/>
        <dbReference type="ChEBI" id="CHEBI:73996"/>
        <dbReference type="EC" id="2.6.1.102"/>
    </reaction>
</comment>
<evidence type="ECO:0000256" key="11">
    <source>
        <dbReference type="PIRSR" id="PIRSR000390-2"/>
    </source>
</evidence>
<dbReference type="HOGENOM" id="CLU_033332_2_4_7"/>
<keyword evidence="3 13" id="KW-0032">Aminotransferase</keyword>
<evidence type="ECO:0000256" key="4">
    <source>
        <dbReference type="ARBA" id="ARBA00022679"/>
    </source>
</evidence>
<accession>C6E0L5</accession>
<comment type="cofactor">
    <cofactor evidence="1">
        <name>pyridoxal 5'-phosphate</name>
        <dbReference type="ChEBI" id="CHEBI:597326"/>
    </cofactor>
</comment>
<evidence type="ECO:0000256" key="8">
    <source>
        <dbReference type="ARBA" id="ARBA00066317"/>
    </source>
</evidence>
<dbReference type="GO" id="GO:0102933">
    <property type="term" value="F:GDP-4-dehydro-6-deoxy-D-mannose-4-aminotransferase activity"/>
    <property type="evidence" value="ECO:0007669"/>
    <property type="project" value="UniProtKB-EC"/>
</dbReference>
<dbReference type="InterPro" id="IPR000653">
    <property type="entry name" value="DegT/StrS_aminotransferase"/>
</dbReference>
<feature type="active site" description="Proton acceptor" evidence="10">
    <location>
        <position position="182"/>
    </location>
</feature>
<evidence type="ECO:0000256" key="6">
    <source>
        <dbReference type="ARBA" id="ARBA00037999"/>
    </source>
</evidence>
<evidence type="ECO:0000256" key="1">
    <source>
        <dbReference type="ARBA" id="ARBA00001933"/>
    </source>
</evidence>
<gene>
    <name evidence="13" type="ordered locus">GM21_2600</name>
</gene>
<dbReference type="KEGG" id="gem:GM21_2600"/>
<keyword evidence="4 13" id="KW-0808">Transferase</keyword>
<evidence type="ECO:0000313" key="13">
    <source>
        <dbReference type="EMBL" id="ACT18639.1"/>
    </source>
</evidence>
<dbReference type="SUPFAM" id="SSF53383">
    <property type="entry name" value="PLP-dependent transferases"/>
    <property type="match status" value="1"/>
</dbReference>
<proteinExistence type="inferred from homology"/>
<dbReference type="CDD" id="cd00616">
    <property type="entry name" value="AHBA_syn"/>
    <property type="match status" value="1"/>
</dbReference>
<evidence type="ECO:0000256" key="10">
    <source>
        <dbReference type="PIRSR" id="PIRSR000390-1"/>
    </source>
</evidence>
<evidence type="ECO:0000256" key="9">
    <source>
        <dbReference type="ARBA" id="ARBA00074221"/>
    </source>
</evidence>
<dbReference type="OrthoDB" id="9810913at2"/>
<dbReference type="AlphaFoldDB" id="C6E0L5"/>
<evidence type="ECO:0000256" key="5">
    <source>
        <dbReference type="ARBA" id="ARBA00022898"/>
    </source>
</evidence>
<dbReference type="STRING" id="443144.GM21_2600"/>
<dbReference type="EMBL" id="CP001661">
    <property type="protein sequence ID" value="ACT18639.1"/>
    <property type="molecule type" value="Genomic_DNA"/>
</dbReference>
<name>C6E0L5_GEOSM</name>
<dbReference type="InterPro" id="IPR015424">
    <property type="entry name" value="PyrdxlP-dep_Trfase"/>
</dbReference>
<dbReference type="Pfam" id="PF01041">
    <property type="entry name" value="DegT_DnrJ_EryC1"/>
    <property type="match status" value="1"/>
</dbReference>
<dbReference type="PANTHER" id="PTHR30244:SF34">
    <property type="entry name" value="DTDP-4-AMINO-4,6-DIDEOXYGALACTOSE TRANSAMINASE"/>
    <property type="match status" value="1"/>
</dbReference>
<evidence type="ECO:0000256" key="12">
    <source>
        <dbReference type="RuleBase" id="RU004508"/>
    </source>
</evidence>
<dbReference type="PIRSF" id="PIRSF000390">
    <property type="entry name" value="PLP_StrS"/>
    <property type="match status" value="1"/>
</dbReference>
<dbReference type="PANTHER" id="PTHR30244">
    <property type="entry name" value="TRANSAMINASE"/>
    <property type="match status" value="1"/>
</dbReference>
<dbReference type="GO" id="GO:0000271">
    <property type="term" value="P:polysaccharide biosynthetic process"/>
    <property type="evidence" value="ECO:0007669"/>
    <property type="project" value="TreeGrafter"/>
</dbReference>
<dbReference type="GO" id="GO:0030170">
    <property type="term" value="F:pyridoxal phosphate binding"/>
    <property type="evidence" value="ECO:0007669"/>
    <property type="project" value="TreeGrafter"/>
</dbReference>
<dbReference type="Gene3D" id="3.90.1150.10">
    <property type="entry name" value="Aspartate Aminotransferase, domain 1"/>
    <property type="match status" value="1"/>
</dbReference>
<evidence type="ECO:0000256" key="7">
    <source>
        <dbReference type="ARBA" id="ARBA00051587"/>
    </source>
</evidence>
<dbReference type="FunFam" id="3.40.640.10:FF:000090">
    <property type="entry name" value="Pyridoxal phosphate-dependent aminotransferase"/>
    <property type="match status" value="1"/>
</dbReference>
<protein>
    <recommendedName>
        <fullName evidence="9">GDP-perosamine synthase</fullName>
        <ecNumber evidence="8">2.6.1.102</ecNumber>
    </recommendedName>
</protein>
<dbReference type="InterPro" id="IPR015421">
    <property type="entry name" value="PyrdxlP-dep_Trfase_major"/>
</dbReference>
<comment type="similarity">
    <text evidence="6 12">Belongs to the DegT/DnrJ/EryC1 family.</text>
</comment>
<organism evidence="13">
    <name type="scientific">Geobacter sp. (strain M21)</name>
    <dbReference type="NCBI Taxonomy" id="443144"/>
    <lineage>
        <taxon>Bacteria</taxon>
        <taxon>Pseudomonadati</taxon>
        <taxon>Thermodesulfobacteriota</taxon>
        <taxon>Desulfuromonadia</taxon>
        <taxon>Geobacterales</taxon>
        <taxon>Geobacteraceae</taxon>
        <taxon>Geobacter</taxon>
    </lineage>
</organism>
<evidence type="ECO:0000256" key="3">
    <source>
        <dbReference type="ARBA" id="ARBA00022576"/>
    </source>
</evidence>
<evidence type="ECO:0000256" key="2">
    <source>
        <dbReference type="ARBA" id="ARBA00005125"/>
    </source>
</evidence>
<dbReference type="Gene3D" id="3.40.640.10">
    <property type="entry name" value="Type I PLP-dependent aspartate aminotransferase-like (Major domain)"/>
    <property type="match status" value="1"/>
</dbReference>
<comment type="pathway">
    <text evidence="2">Bacterial outer membrane biogenesis; LPS O-antigen biosynthesis.</text>
</comment>
<dbReference type="InterPro" id="IPR015422">
    <property type="entry name" value="PyrdxlP-dep_Trfase_small"/>
</dbReference>